<dbReference type="AlphaFoldDB" id="A0A218XCT2"/>
<protein>
    <recommendedName>
        <fullName evidence="7">GDSL esterase/lipase At5g03610-like</fullName>
    </recommendedName>
</protein>
<evidence type="ECO:0000313" key="6">
    <source>
        <dbReference type="Proteomes" id="UP000197138"/>
    </source>
</evidence>
<accession>A0A218XCT2</accession>
<dbReference type="EMBL" id="MTKT01002011">
    <property type="protein sequence ID" value="OWM82516.1"/>
    <property type="molecule type" value="Genomic_DNA"/>
</dbReference>
<dbReference type="Proteomes" id="UP000197138">
    <property type="component" value="Unassembled WGS sequence"/>
</dbReference>
<dbReference type="PANTHER" id="PTHR46020:SF32">
    <property type="entry name" value="GDSL ESTERASE_LIPASE"/>
    <property type="match status" value="1"/>
</dbReference>
<evidence type="ECO:0000256" key="2">
    <source>
        <dbReference type="ARBA" id="ARBA00022801"/>
    </source>
</evidence>
<dbReference type="PANTHER" id="PTHR46020">
    <property type="entry name" value="OSJNBB0059K02.9 PROTEIN"/>
    <property type="match status" value="1"/>
</dbReference>
<evidence type="ECO:0000256" key="3">
    <source>
        <dbReference type="ARBA" id="ARBA00022963"/>
    </source>
</evidence>
<dbReference type="Pfam" id="PF00657">
    <property type="entry name" value="Lipase_GDSL"/>
    <property type="match status" value="1"/>
</dbReference>
<comment type="caution">
    <text evidence="5">The sequence shown here is derived from an EMBL/GenBank/DDBJ whole genome shotgun (WGS) entry which is preliminary data.</text>
</comment>
<evidence type="ECO:0000256" key="4">
    <source>
        <dbReference type="ARBA" id="ARBA00023098"/>
    </source>
</evidence>
<keyword evidence="4" id="KW-0443">Lipid metabolism</keyword>
<dbReference type="InterPro" id="IPR036514">
    <property type="entry name" value="SGNH_hydro_sf"/>
</dbReference>
<sequence>MAHSFPHHQANVVDYPIDYIAAREEVIVAGKSLHHHRHQGHTHSHSVAAVRPLTFSKLFVFGDSYADTGNTGKQGSAWKVPYGMTFPGKPSGRYSDGLVLTDFLATYVYTAKYLRLKSPVAYRWRNVVPPQSLKYGVNFATGGTGVFDTLTAGPNMSRQTDFFQKLLSTYRSEELQSSVALVVLSGNDYAAYLVRNGSIEVLPTFISLVVNQLTANVKRIHELGVRRIVVSALAPLGCLPAITINSSYRQCNGTFNAFVTFHNQLLQRAMAKLNRQGVNDKPPATSSFILFDLYRSFSSVLNPKGNSTFQNPLKPCCVGTGTGYSCGSLDSKTGEKKYSVCSNPERAFFWDMVHPTQEGWRAVFSQLMNTLQQLFKDI</sequence>
<dbReference type="InterPro" id="IPR001087">
    <property type="entry name" value="GDSL"/>
</dbReference>
<evidence type="ECO:0008006" key="7">
    <source>
        <dbReference type="Google" id="ProtNLM"/>
    </source>
</evidence>
<dbReference type="GO" id="GO:0016788">
    <property type="term" value="F:hydrolase activity, acting on ester bonds"/>
    <property type="evidence" value="ECO:0007669"/>
    <property type="project" value="InterPro"/>
</dbReference>
<keyword evidence="2" id="KW-0378">Hydrolase</keyword>
<reference evidence="6" key="1">
    <citation type="journal article" date="2017" name="Plant J.">
        <title>The pomegranate (Punica granatum L.) genome and the genomics of punicalagin biosynthesis.</title>
        <authorList>
            <person name="Qin G."/>
            <person name="Xu C."/>
            <person name="Ming R."/>
            <person name="Tang H."/>
            <person name="Guyot R."/>
            <person name="Kramer E.M."/>
            <person name="Hu Y."/>
            <person name="Yi X."/>
            <person name="Qi Y."/>
            <person name="Xu X."/>
            <person name="Gao Z."/>
            <person name="Pan H."/>
            <person name="Jian J."/>
            <person name="Tian Y."/>
            <person name="Yue Z."/>
            <person name="Xu Y."/>
        </authorList>
    </citation>
    <scope>NUCLEOTIDE SEQUENCE [LARGE SCALE GENOMIC DNA]</scope>
    <source>
        <strain evidence="6">cv. Dabenzi</strain>
    </source>
</reference>
<evidence type="ECO:0000256" key="1">
    <source>
        <dbReference type="ARBA" id="ARBA00008668"/>
    </source>
</evidence>
<name>A0A218XCT2_PUNGR</name>
<evidence type="ECO:0000313" key="5">
    <source>
        <dbReference type="EMBL" id="OWM82516.1"/>
    </source>
</evidence>
<dbReference type="Gene3D" id="3.40.50.1110">
    <property type="entry name" value="SGNH hydrolase"/>
    <property type="match status" value="1"/>
</dbReference>
<keyword evidence="3" id="KW-0442">Lipid degradation</keyword>
<dbReference type="GO" id="GO:0016042">
    <property type="term" value="P:lipid catabolic process"/>
    <property type="evidence" value="ECO:0007669"/>
    <property type="project" value="UniProtKB-KW"/>
</dbReference>
<proteinExistence type="inferred from homology"/>
<gene>
    <name evidence="5" type="ORF">CDL15_Pgr002091</name>
</gene>
<comment type="similarity">
    <text evidence="1">Belongs to the 'GDSL' lipolytic enzyme family.</text>
</comment>
<organism evidence="5 6">
    <name type="scientific">Punica granatum</name>
    <name type="common">Pomegranate</name>
    <dbReference type="NCBI Taxonomy" id="22663"/>
    <lineage>
        <taxon>Eukaryota</taxon>
        <taxon>Viridiplantae</taxon>
        <taxon>Streptophyta</taxon>
        <taxon>Embryophyta</taxon>
        <taxon>Tracheophyta</taxon>
        <taxon>Spermatophyta</taxon>
        <taxon>Magnoliopsida</taxon>
        <taxon>eudicotyledons</taxon>
        <taxon>Gunneridae</taxon>
        <taxon>Pentapetalae</taxon>
        <taxon>rosids</taxon>
        <taxon>malvids</taxon>
        <taxon>Myrtales</taxon>
        <taxon>Lythraceae</taxon>
        <taxon>Punica</taxon>
    </lineage>
</organism>
<dbReference type="SUPFAM" id="SSF52266">
    <property type="entry name" value="SGNH hydrolase"/>
    <property type="match status" value="1"/>
</dbReference>